<reference evidence="12" key="1">
    <citation type="submission" date="2015-07" db="EMBL/GenBank/DDBJ databases">
        <title>Draft genome sequence of Acetobacterium bakii DSM 8293, a potential psychrophilic chemical producer through syngas fermentation.</title>
        <authorList>
            <person name="Song Y."/>
            <person name="Hwang S."/>
            <person name="Cho B.-K."/>
        </authorList>
    </citation>
    <scope>NUCLEOTIDE SEQUENCE [LARGE SCALE GENOMIC DNA]</scope>
    <source>
        <strain evidence="12">DSM 8239</strain>
    </source>
</reference>
<feature type="domain" description="DNA polymerase III delta N-terminal" evidence="9">
    <location>
        <begin position="19"/>
        <end position="138"/>
    </location>
</feature>
<accession>A0A0L6TVY6</accession>
<dbReference type="SUPFAM" id="SSF48019">
    <property type="entry name" value="post-AAA+ oligomerization domain-like"/>
    <property type="match status" value="1"/>
</dbReference>
<dbReference type="NCBIfam" id="TIGR01128">
    <property type="entry name" value="holA"/>
    <property type="match status" value="1"/>
</dbReference>
<gene>
    <name evidence="11" type="ORF">AKG39_17570</name>
</gene>
<dbReference type="STRING" id="52689.AKG39_17570"/>
<dbReference type="RefSeq" id="WP_050741704.1">
    <property type="nucleotide sequence ID" value="NZ_LGYO01000061.1"/>
</dbReference>
<evidence type="ECO:0000256" key="5">
    <source>
        <dbReference type="ARBA" id="ARBA00022705"/>
    </source>
</evidence>
<comment type="catalytic activity">
    <reaction evidence="8">
        <text>DNA(n) + a 2'-deoxyribonucleoside 5'-triphosphate = DNA(n+1) + diphosphate</text>
        <dbReference type="Rhea" id="RHEA:22508"/>
        <dbReference type="Rhea" id="RHEA-COMP:17339"/>
        <dbReference type="Rhea" id="RHEA-COMP:17340"/>
        <dbReference type="ChEBI" id="CHEBI:33019"/>
        <dbReference type="ChEBI" id="CHEBI:61560"/>
        <dbReference type="ChEBI" id="CHEBI:173112"/>
        <dbReference type="EC" id="2.7.7.7"/>
    </reaction>
</comment>
<sequence>MNYKELNKAIKNKVIGPVYLFTGPEYYIGHMMEKTLTNTVVSKGLEALNITIFGDKNPDMSEILATCETLPLMSEKRIVIVRESALIGNVADKKAIDHFAAYLERPSPTTLLVIYWGQPDKRKKIYKSIQKNGEIIHYEKLDARDLENWIARRLKIAQKKLSRRELELFIQRCLYLTNENKNMEMVDHDLNKLIDYVGDRVEITSEDILLIMPQSIEDGVFKMIDYAMAGKKAQALNMLAQFYQEGESPFGVFSLLLRQIRMLLMVKIHAQRGQPAKEIASQMKLAPFIVNKILKNGRNYPIENLWKLMVIGAELDAQMKKGEIDQNFGLELFLMKIS</sequence>
<keyword evidence="4" id="KW-0548">Nucleotidyltransferase</keyword>
<dbReference type="InterPro" id="IPR005790">
    <property type="entry name" value="DNA_polIII_delta"/>
</dbReference>
<feature type="domain" description="DNA polymerase III delta subunit-like C-terminal" evidence="10">
    <location>
        <begin position="217"/>
        <end position="337"/>
    </location>
</feature>
<evidence type="ECO:0000259" key="9">
    <source>
        <dbReference type="Pfam" id="PF06144"/>
    </source>
</evidence>
<protein>
    <recommendedName>
        <fullName evidence="2">DNA polymerase III subunit delta</fullName>
        <ecNumber evidence="1">2.7.7.7</ecNumber>
    </recommendedName>
</protein>
<dbReference type="InterPro" id="IPR010372">
    <property type="entry name" value="DNA_pol3_delta_N"/>
</dbReference>
<evidence type="ECO:0000256" key="7">
    <source>
        <dbReference type="ARBA" id="ARBA00034754"/>
    </source>
</evidence>
<evidence type="ECO:0000256" key="4">
    <source>
        <dbReference type="ARBA" id="ARBA00022695"/>
    </source>
</evidence>
<dbReference type="Pfam" id="PF21694">
    <property type="entry name" value="DNA_pol3_delta_C"/>
    <property type="match status" value="1"/>
</dbReference>
<evidence type="ECO:0000313" key="11">
    <source>
        <dbReference type="EMBL" id="KNZ40424.1"/>
    </source>
</evidence>
<dbReference type="InterPro" id="IPR008921">
    <property type="entry name" value="DNA_pol3_clamp-load_cplx_C"/>
</dbReference>
<evidence type="ECO:0000259" key="10">
    <source>
        <dbReference type="Pfam" id="PF21694"/>
    </source>
</evidence>
<dbReference type="GO" id="GO:0003887">
    <property type="term" value="F:DNA-directed DNA polymerase activity"/>
    <property type="evidence" value="ECO:0007669"/>
    <property type="project" value="UniProtKB-KW"/>
</dbReference>
<dbReference type="Gene3D" id="1.10.8.60">
    <property type="match status" value="1"/>
</dbReference>
<dbReference type="GO" id="GO:0003677">
    <property type="term" value="F:DNA binding"/>
    <property type="evidence" value="ECO:0007669"/>
    <property type="project" value="InterPro"/>
</dbReference>
<comment type="similarity">
    <text evidence="7">Belongs to the DNA polymerase HolA subunit family.</text>
</comment>
<dbReference type="PANTHER" id="PTHR34388:SF1">
    <property type="entry name" value="DNA POLYMERASE III SUBUNIT DELTA"/>
    <property type="match status" value="1"/>
</dbReference>
<evidence type="ECO:0000256" key="3">
    <source>
        <dbReference type="ARBA" id="ARBA00022679"/>
    </source>
</evidence>
<keyword evidence="12" id="KW-1185">Reference proteome</keyword>
<dbReference type="GO" id="GO:0006261">
    <property type="term" value="P:DNA-templated DNA replication"/>
    <property type="evidence" value="ECO:0007669"/>
    <property type="project" value="TreeGrafter"/>
</dbReference>
<dbReference type="OrthoDB" id="9775929at2"/>
<evidence type="ECO:0000256" key="2">
    <source>
        <dbReference type="ARBA" id="ARBA00017703"/>
    </source>
</evidence>
<organism evidence="11 12">
    <name type="scientific">Acetobacterium bakii</name>
    <dbReference type="NCBI Taxonomy" id="52689"/>
    <lineage>
        <taxon>Bacteria</taxon>
        <taxon>Bacillati</taxon>
        <taxon>Bacillota</taxon>
        <taxon>Clostridia</taxon>
        <taxon>Eubacteriales</taxon>
        <taxon>Eubacteriaceae</taxon>
        <taxon>Acetobacterium</taxon>
    </lineage>
</organism>
<dbReference type="Gene3D" id="1.20.272.10">
    <property type="match status" value="1"/>
</dbReference>
<dbReference type="InterPro" id="IPR027417">
    <property type="entry name" value="P-loop_NTPase"/>
</dbReference>
<keyword evidence="5" id="KW-0235">DNA replication</keyword>
<dbReference type="GO" id="GO:0009360">
    <property type="term" value="C:DNA polymerase III complex"/>
    <property type="evidence" value="ECO:0007669"/>
    <property type="project" value="InterPro"/>
</dbReference>
<dbReference type="Pfam" id="PF06144">
    <property type="entry name" value="DNA_pol3_delta"/>
    <property type="match status" value="1"/>
</dbReference>
<dbReference type="EC" id="2.7.7.7" evidence="1"/>
<dbReference type="Gene3D" id="3.40.50.300">
    <property type="entry name" value="P-loop containing nucleotide triphosphate hydrolases"/>
    <property type="match status" value="1"/>
</dbReference>
<keyword evidence="6" id="KW-0239">DNA-directed DNA polymerase</keyword>
<evidence type="ECO:0000256" key="8">
    <source>
        <dbReference type="ARBA" id="ARBA00049244"/>
    </source>
</evidence>
<evidence type="ECO:0000256" key="1">
    <source>
        <dbReference type="ARBA" id="ARBA00012417"/>
    </source>
</evidence>
<name>A0A0L6TVY6_9FIRM</name>
<dbReference type="EMBL" id="LGYO01000061">
    <property type="protein sequence ID" value="KNZ40424.1"/>
    <property type="molecule type" value="Genomic_DNA"/>
</dbReference>
<evidence type="ECO:0000256" key="6">
    <source>
        <dbReference type="ARBA" id="ARBA00022932"/>
    </source>
</evidence>
<proteinExistence type="inferred from homology"/>
<dbReference type="PATRIC" id="fig|52689.4.peg.3197"/>
<evidence type="ECO:0000313" key="12">
    <source>
        <dbReference type="Proteomes" id="UP000036873"/>
    </source>
</evidence>
<dbReference type="InterPro" id="IPR048466">
    <property type="entry name" value="DNA_pol3_delta-like_C"/>
</dbReference>
<dbReference type="Proteomes" id="UP000036873">
    <property type="component" value="Unassembled WGS sequence"/>
</dbReference>
<dbReference type="AlphaFoldDB" id="A0A0L6TVY6"/>
<keyword evidence="3" id="KW-0808">Transferase</keyword>
<dbReference type="PANTHER" id="PTHR34388">
    <property type="entry name" value="DNA POLYMERASE III SUBUNIT DELTA"/>
    <property type="match status" value="1"/>
</dbReference>
<comment type="caution">
    <text evidence="11">The sequence shown here is derived from an EMBL/GenBank/DDBJ whole genome shotgun (WGS) entry which is preliminary data.</text>
</comment>
<dbReference type="SUPFAM" id="SSF52540">
    <property type="entry name" value="P-loop containing nucleoside triphosphate hydrolases"/>
    <property type="match status" value="1"/>
</dbReference>